<feature type="compositionally biased region" description="Acidic residues" evidence="1">
    <location>
        <begin position="184"/>
        <end position="219"/>
    </location>
</feature>
<reference evidence="2" key="1">
    <citation type="journal article" date="2023" name="Mol. Phylogenet. Evol.">
        <title>Genome-scale phylogeny and comparative genomics of the fungal order Sordariales.</title>
        <authorList>
            <person name="Hensen N."/>
            <person name="Bonometti L."/>
            <person name="Westerberg I."/>
            <person name="Brannstrom I.O."/>
            <person name="Guillou S."/>
            <person name="Cros-Aarteil S."/>
            <person name="Calhoun S."/>
            <person name="Haridas S."/>
            <person name="Kuo A."/>
            <person name="Mondo S."/>
            <person name="Pangilinan J."/>
            <person name="Riley R."/>
            <person name="LaButti K."/>
            <person name="Andreopoulos B."/>
            <person name="Lipzen A."/>
            <person name="Chen C."/>
            <person name="Yan M."/>
            <person name="Daum C."/>
            <person name="Ng V."/>
            <person name="Clum A."/>
            <person name="Steindorff A."/>
            <person name="Ohm R.A."/>
            <person name="Martin F."/>
            <person name="Silar P."/>
            <person name="Natvig D.O."/>
            <person name="Lalanne C."/>
            <person name="Gautier V."/>
            <person name="Ament-Velasquez S.L."/>
            <person name="Kruys A."/>
            <person name="Hutchinson M.I."/>
            <person name="Powell A.J."/>
            <person name="Barry K."/>
            <person name="Miller A.N."/>
            <person name="Grigoriev I.V."/>
            <person name="Debuchy R."/>
            <person name="Gladieux P."/>
            <person name="Hiltunen Thoren M."/>
            <person name="Johannesson H."/>
        </authorList>
    </citation>
    <scope>NUCLEOTIDE SEQUENCE</scope>
    <source>
        <strain evidence="2">CBS 508.74</strain>
    </source>
</reference>
<evidence type="ECO:0000256" key="1">
    <source>
        <dbReference type="SAM" id="MobiDB-lite"/>
    </source>
</evidence>
<keyword evidence="3" id="KW-1185">Reference proteome</keyword>
<reference evidence="2" key="2">
    <citation type="submission" date="2023-05" db="EMBL/GenBank/DDBJ databases">
        <authorList>
            <consortium name="Lawrence Berkeley National Laboratory"/>
            <person name="Steindorff A."/>
            <person name="Hensen N."/>
            <person name="Bonometti L."/>
            <person name="Westerberg I."/>
            <person name="Brannstrom I.O."/>
            <person name="Guillou S."/>
            <person name="Cros-Aarteil S."/>
            <person name="Calhoun S."/>
            <person name="Haridas S."/>
            <person name="Kuo A."/>
            <person name="Mondo S."/>
            <person name="Pangilinan J."/>
            <person name="Riley R."/>
            <person name="Labutti K."/>
            <person name="Andreopoulos B."/>
            <person name="Lipzen A."/>
            <person name="Chen C."/>
            <person name="Yanf M."/>
            <person name="Daum C."/>
            <person name="Ng V."/>
            <person name="Clum A."/>
            <person name="Ohm R."/>
            <person name="Martin F."/>
            <person name="Silar P."/>
            <person name="Natvig D."/>
            <person name="Lalanne C."/>
            <person name="Gautier V."/>
            <person name="Ament-Velasquez S.L."/>
            <person name="Kruys A."/>
            <person name="Hutchinson M.I."/>
            <person name="Powell A.J."/>
            <person name="Barry K."/>
            <person name="Miller A.N."/>
            <person name="Grigoriev I.V."/>
            <person name="Debuchy R."/>
            <person name="Gladieux P."/>
            <person name="Thoren M.H."/>
            <person name="Johannesson H."/>
        </authorList>
    </citation>
    <scope>NUCLEOTIDE SEQUENCE</scope>
    <source>
        <strain evidence="2">CBS 508.74</strain>
    </source>
</reference>
<feature type="compositionally biased region" description="Low complexity" evidence="1">
    <location>
        <begin position="7"/>
        <end position="37"/>
    </location>
</feature>
<dbReference type="PANTHER" id="PTHR22705">
    <property type="entry name" value="ZINC FINGER, ZZ DOMAIN CONTAINING 3"/>
    <property type="match status" value="1"/>
</dbReference>
<feature type="compositionally biased region" description="Low complexity" evidence="1">
    <location>
        <begin position="68"/>
        <end position="79"/>
    </location>
</feature>
<feature type="compositionally biased region" description="Basic residues" evidence="1">
    <location>
        <begin position="256"/>
        <end position="266"/>
    </location>
</feature>
<feature type="region of interest" description="Disordered" evidence="1">
    <location>
        <begin position="173"/>
        <end position="285"/>
    </location>
</feature>
<dbReference type="AlphaFoldDB" id="A0AAN6TMS9"/>
<dbReference type="InterPro" id="IPR037830">
    <property type="entry name" value="ZZZ3"/>
</dbReference>
<dbReference type="PANTHER" id="PTHR22705:SF0">
    <property type="entry name" value="ZZ-TYPE ZINC FINGER-CONTAINING PROTEIN 3"/>
    <property type="match status" value="1"/>
</dbReference>
<dbReference type="GeneID" id="89937464"/>
<comment type="caution">
    <text evidence="2">The sequence shown here is derived from an EMBL/GenBank/DDBJ whole genome shotgun (WGS) entry which is preliminary data.</text>
</comment>
<protein>
    <submittedName>
        <fullName evidence="2">Uncharacterized protein</fullName>
    </submittedName>
</protein>
<dbReference type="RefSeq" id="XP_064674883.1">
    <property type="nucleotide sequence ID" value="XM_064813339.1"/>
</dbReference>
<sequence length="375" mass="39142">MPGLTITTGARPAPAATRGTTSSAGANAGATGASTTNHQRRTSSPARPPVSPITPTLGPRQVSSSPPNNNNNNNTTTNTIPDFALGRPTFTHTTQPDQIGTVPPPAQPINFDENPDVLALKSAISILQLQRARATADIQSLSRAKAAALADPAAFVADLVAGRVGTERGGETLLLGGRRAAEDGLAEGEEEEESDEDEDEDEDDDENDDDDADADDDEQGSTTPRSRSGRRVPGRMGKGEIDGTDREMSTTDGAGGRRRRTTHKRKDTSAAAAGPADWRKLPRPQNVVRCPPINWAQYGVVGESLDKLHAEQLAAPTPGAPLVLGPGGTYEPGLADQNQLAGAAGGEPPRRLVGIAAPYTPGKDKLEKKGKSGKR</sequence>
<feature type="region of interest" description="Disordered" evidence="1">
    <location>
        <begin position="317"/>
        <end position="375"/>
    </location>
</feature>
<name>A0AAN6TMS9_9PEZI</name>
<accession>A0AAN6TMS9</accession>
<proteinExistence type="predicted"/>
<dbReference type="Proteomes" id="UP001302812">
    <property type="component" value="Unassembled WGS sequence"/>
</dbReference>
<gene>
    <name evidence="2" type="ORF">N656DRAFT_764562</name>
</gene>
<feature type="compositionally biased region" description="Basic and acidic residues" evidence="1">
    <location>
        <begin position="237"/>
        <end position="249"/>
    </location>
</feature>
<feature type="compositionally biased region" description="Basic and acidic residues" evidence="1">
    <location>
        <begin position="362"/>
        <end position="375"/>
    </location>
</feature>
<dbReference type="EMBL" id="MU853332">
    <property type="protein sequence ID" value="KAK4117313.1"/>
    <property type="molecule type" value="Genomic_DNA"/>
</dbReference>
<evidence type="ECO:0000313" key="2">
    <source>
        <dbReference type="EMBL" id="KAK4117313.1"/>
    </source>
</evidence>
<feature type="region of interest" description="Disordered" evidence="1">
    <location>
        <begin position="1"/>
        <end position="105"/>
    </location>
</feature>
<evidence type="ECO:0000313" key="3">
    <source>
        <dbReference type="Proteomes" id="UP001302812"/>
    </source>
</evidence>
<organism evidence="2 3">
    <name type="scientific">Canariomyces notabilis</name>
    <dbReference type="NCBI Taxonomy" id="2074819"/>
    <lineage>
        <taxon>Eukaryota</taxon>
        <taxon>Fungi</taxon>
        <taxon>Dikarya</taxon>
        <taxon>Ascomycota</taxon>
        <taxon>Pezizomycotina</taxon>
        <taxon>Sordariomycetes</taxon>
        <taxon>Sordariomycetidae</taxon>
        <taxon>Sordariales</taxon>
        <taxon>Chaetomiaceae</taxon>
        <taxon>Canariomyces</taxon>
    </lineage>
</organism>